<dbReference type="Gene3D" id="3.30.70.1290">
    <property type="entry name" value="Transposase IS200-like"/>
    <property type="match status" value="1"/>
</dbReference>
<name>A0A3B0Z147_9ZZZZ</name>
<evidence type="ECO:0000259" key="1">
    <source>
        <dbReference type="SMART" id="SM01321"/>
    </source>
</evidence>
<accession>A0A3B0Z147</accession>
<sequence length="240" mass="27674">MARLKRLYFPGVSQHIIQRGNDRQACFYDEADYTVYLDKLKGASKKYNVAVHAYVLMTNHVHILATPSDEMGISRMMQSLGRYYVRYVNHTYSRTGTLWEGRYKSTLVDNEYYLLTVSRYIELNPVRANMVNHPGDYSWSSYQANGLGKYIKLLTPHNIYVALGKSAEQRQQAYRLLFCGSISNHLIKEIRDATNKGWVLGEGRFKKQVEDVLGRAVGPRKCGGDRKSAKYRAEIENQRL</sequence>
<dbReference type="EMBL" id="UOFQ01000056">
    <property type="protein sequence ID" value="VAW87035.1"/>
    <property type="molecule type" value="Genomic_DNA"/>
</dbReference>
<dbReference type="GO" id="GO:0006313">
    <property type="term" value="P:DNA transposition"/>
    <property type="evidence" value="ECO:0007669"/>
    <property type="project" value="InterPro"/>
</dbReference>
<dbReference type="SUPFAM" id="SSF143422">
    <property type="entry name" value="Transposase IS200-like"/>
    <property type="match status" value="1"/>
</dbReference>
<dbReference type="InterPro" id="IPR036515">
    <property type="entry name" value="Transposase_17_sf"/>
</dbReference>
<evidence type="ECO:0000313" key="2">
    <source>
        <dbReference type="EMBL" id="VAW87035.1"/>
    </source>
</evidence>
<dbReference type="AlphaFoldDB" id="A0A3B0Z147"/>
<feature type="domain" description="Transposase IS200-like" evidence="1">
    <location>
        <begin position="9"/>
        <end position="124"/>
    </location>
</feature>
<protein>
    <submittedName>
        <fullName evidence="2">Transposase and inactivated derivatives</fullName>
    </submittedName>
</protein>
<proteinExistence type="predicted"/>
<dbReference type="PANTHER" id="PTHR34322">
    <property type="entry name" value="TRANSPOSASE, Y1_TNP DOMAIN-CONTAINING"/>
    <property type="match status" value="1"/>
</dbReference>
<gene>
    <name evidence="2" type="ORF">MNBD_GAMMA17-1121</name>
</gene>
<reference evidence="2" key="1">
    <citation type="submission" date="2018-06" db="EMBL/GenBank/DDBJ databases">
        <authorList>
            <person name="Zhirakovskaya E."/>
        </authorList>
    </citation>
    <scope>NUCLEOTIDE SEQUENCE</scope>
</reference>
<dbReference type="InterPro" id="IPR002686">
    <property type="entry name" value="Transposase_17"/>
</dbReference>
<dbReference type="GO" id="GO:0004803">
    <property type="term" value="F:transposase activity"/>
    <property type="evidence" value="ECO:0007669"/>
    <property type="project" value="InterPro"/>
</dbReference>
<dbReference type="Pfam" id="PF01797">
    <property type="entry name" value="Y1_Tnp"/>
    <property type="match status" value="1"/>
</dbReference>
<organism evidence="2">
    <name type="scientific">hydrothermal vent metagenome</name>
    <dbReference type="NCBI Taxonomy" id="652676"/>
    <lineage>
        <taxon>unclassified sequences</taxon>
        <taxon>metagenomes</taxon>
        <taxon>ecological metagenomes</taxon>
    </lineage>
</organism>
<dbReference type="PANTHER" id="PTHR34322:SF2">
    <property type="entry name" value="TRANSPOSASE IS200-LIKE DOMAIN-CONTAINING PROTEIN"/>
    <property type="match status" value="1"/>
</dbReference>
<dbReference type="SMART" id="SM01321">
    <property type="entry name" value="Y1_Tnp"/>
    <property type="match status" value="1"/>
</dbReference>
<dbReference type="GO" id="GO:0003677">
    <property type="term" value="F:DNA binding"/>
    <property type="evidence" value="ECO:0007669"/>
    <property type="project" value="InterPro"/>
</dbReference>